<gene>
    <name evidence="5" type="ORF">PDUR_03085</name>
</gene>
<dbReference type="Gene3D" id="3.30.70.920">
    <property type="match status" value="1"/>
</dbReference>
<dbReference type="AlphaFoldDB" id="A0A089HK87"/>
<dbReference type="GO" id="GO:0005829">
    <property type="term" value="C:cytosol"/>
    <property type="evidence" value="ECO:0007669"/>
    <property type="project" value="TreeGrafter"/>
</dbReference>
<organism evidence="5 6">
    <name type="scientific">Paenibacillus durus</name>
    <name type="common">Paenibacillus azotofixans</name>
    <dbReference type="NCBI Taxonomy" id="44251"/>
    <lineage>
        <taxon>Bacteria</taxon>
        <taxon>Bacillati</taxon>
        <taxon>Bacillota</taxon>
        <taxon>Bacilli</taxon>
        <taxon>Bacillales</taxon>
        <taxon>Paenibacillaceae</taxon>
        <taxon>Paenibacillus</taxon>
    </lineage>
</organism>
<dbReference type="Pfam" id="PF01037">
    <property type="entry name" value="AsnC_trans_reg"/>
    <property type="match status" value="1"/>
</dbReference>
<accession>A0A089HK87</accession>
<name>A0A089HK87_PAEDU</name>
<evidence type="ECO:0000313" key="6">
    <source>
        <dbReference type="Proteomes" id="UP000029409"/>
    </source>
</evidence>
<evidence type="ECO:0000256" key="3">
    <source>
        <dbReference type="ARBA" id="ARBA00023163"/>
    </source>
</evidence>
<dbReference type="OrthoDB" id="34294at2"/>
<dbReference type="SMART" id="SM00344">
    <property type="entry name" value="HTH_ASNC"/>
    <property type="match status" value="1"/>
</dbReference>
<dbReference type="InterPro" id="IPR036390">
    <property type="entry name" value="WH_DNA-bd_sf"/>
</dbReference>
<dbReference type="Proteomes" id="UP000029409">
    <property type="component" value="Chromosome"/>
</dbReference>
<dbReference type="PANTHER" id="PTHR30154:SF20">
    <property type="entry name" value="LEUCINE-RESPONSIVE REGULATORY PROTEIN"/>
    <property type="match status" value="1"/>
</dbReference>
<dbReference type="InterPro" id="IPR019888">
    <property type="entry name" value="Tscrpt_reg_AsnC-like"/>
</dbReference>
<keyword evidence="2" id="KW-0238">DNA-binding</keyword>
<evidence type="ECO:0000256" key="1">
    <source>
        <dbReference type="ARBA" id="ARBA00023015"/>
    </source>
</evidence>
<evidence type="ECO:0000313" key="5">
    <source>
        <dbReference type="EMBL" id="AIQ11100.1"/>
    </source>
</evidence>
<dbReference type="Pfam" id="PF13404">
    <property type="entry name" value="HTH_AsnC-type"/>
    <property type="match status" value="1"/>
</dbReference>
<keyword evidence="6" id="KW-1185">Reference proteome</keyword>
<dbReference type="PRINTS" id="PR00033">
    <property type="entry name" value="HTHASNC"/>
</dbReference>
<dbReference type="PANTHER" id="PTHR30154">
    <property type="entry name" value="LEUCINE-RESPONSIVE REGULATORY PROTEIN"/>
    <property type="match status" value="1"/>
</dbReference>
<dbReference type="Gene3D" id="1.10.10.10">
    <property type="entry name" value="Winged helix-like DNA-binding domain superfamily/Winged helix DNA-binding domain"/>
    <property type="match status" value="1"/>
</dbReference>
<protein>
    <submittedName>
        <fullName evidence="5">AsnC family transcriptional regulator</fullName>
    </submittedName>
</protein>
<dbReference type="SUPFAM" id="SSF54909">
    <property type="entry name" value="Dimeric alpha+beta barrel"/>
    <property type="match status" value="1"/>
</dbReference>
<dbReference type="EMBL" id="CP009288">
    <property type="protein sequence ID" value="AIQ11100.1"/>
    <property type="molecule type" value="Genomic_DNA"/>
</dbReference>
<sequence length="144" mass="16578">MDHPIDDIDRKILQLLQHNARMTISQISKEISMSQPSVKERILKLEDKKIITGYSTELNLSNLNRGTTTFILLKTEHCQELVDFCSKAREVTDLYRISGEYNYLLKVQTASIEELAEFQDSLIKLGPSKSHISMKNILENRVLL</sequence>
<dbReference type="eggNOG" id="COG1522">
    <property type="taxonomic scope" value="Bacteria"/>
</dbReference>
<dbReference type="RefSeq" id="WP_042205031.1">
    <property type="nucleotide sequence ID" value="NZ_CP009288.1"/>
</dbReference>
<dbReference type="InterPro" id="IPR011991">
    <property type="entry name" value="ArsR-like_HTH"/>
</dbReference>
<evidence type="ECO:0000256" key="2">
    <source>
        <dbReference type="ARBA" id="ARBA00023125"/>
    </source>
</evidence>
<dbReference type="InterPro" id="IPR019887">
    <property type="entry name" value="Tscrpt_reg_AsnC/Lrp_C"/>
</dbReference>
<dbReference type="CDD" id="cd00090">
    <property type="entry name" value="HTH_ARSR"/>
    <property type="match status" value="1"/>
</dbReference>
<dbReference type="GO" id="GO:0043200">
    <property type="term" value="P:response to amino acid"/>
    <property type="evidence" value="ECO:0007669"/>
    <property type="project" value="TreeGrafter"/>
</dbReference>
<evidence type="ECO:0000259" key="4">
    <source>
        <dbReference type="PROSITE" id="PS50956"/>
    </source>
</evidence>
<dbReference type="InterPro" id="IPR011008">
    <property type="entry name" value="Dimeric_a/b-barrel"/>
</dbReference>
<dbReference type="SUPFAM" id="SSF46785">
    <property type="entry name" value="Winged helix' DNA-binding domain"/>
    <property type="match status" value="1"/>
</dbReference>
<dbReference type="KEGG" id="pdu:PDUR_03085"/>
<proteinExistence type="predicted"/>
<dbReference type="InterPro" id="IPR000485">
    <property type="entry name" value="AsnC-type_HTH_dom"/>
</dbReference>
<dbReference type="STRING" id="44251.PDUR_03085"/>
<keyword evidence="1" id="KW-0805">Transcription regulation</keyword>
<reference evidence="5 6" key="1">
    <citation type="submission" date="2014-08" db="EMBL/GenBank/DDBJ databases">
        <title>Comparative genomics of the Paenibacillus odorifer group.</title>
        <authorList>
            <person name="den Bakker H.C."/>
            <person name="Tsai Y.-C."/>
            <person name="Martin N."/>
            <person name="Korlach J."/>
            <person name="Wiedmann M."/>
        </authorList>
    </citation>
    <scope>NUCLEOTIDE SEQUENCE [LARGE SCALE GENOMIC DNA]</scope>
    <source>
        <strain evidence="5 6">DSM 1735</strain>
    </source>
</reference>
<dbReference type="PROSITE" id="PS50956">
    <property type="entry name" value="HTH_ASNC_2"/>
    <property type="match status" value="1"/>
</dbReference>
<feature type="domain" description="HTH asnC-type" evidence="4">
    <location>
        <begin position="5"/>
        <end position="66"/>
    </location>
</feature>
<keyword evidence="3" id="KW-0804">Transcription</keyword>
<dbReference type="GO" id="GO:0043565">
    <property type="term" value="F:sequence-specific DNA binding"/>
    <property type="evidence" value="ECO:0007669"/>
    <property type="project" value="InterPro"/>
</dbReference>
<dbReference type="InterPro" id="IPR036388">
    <property type="entry name" value="WH-like_DNA-bd_sf"/>
</dbReference>